<proteinExistence type="predicted"/>
<reference evidence="3" key="1">
    <citation type="journal article" date="2019" name="Int. J. Syst. Evol. Microbiol.">
        <title>The Global Catalogue of Microorganisms (GCM) 10K type strain sequencing project: providing services to taxonomists for standard genome sequencing and annotation.</title>
        <authorList>
            <consortium name="The Broad Institute Genomics Platform"/>
            <consortium name="The Broad Institute Genome Sequencing Center for Infectious Disease"/>
            <person name="Wu L."/>
            <person name="Ma J."/>
        </authorList>
    </citation>
    <scope>NUCLEOTIDE SEQUENCE [LARGE SCALE GENOMIC DNA]</scope>
    <source>
        <strain evidence="3">CECT 7698</strain>
    </source>
</reference>
<dbReference type="InterPro" id="IPR027417">
    <property type="entry name" value="P-loop_NTPase"/>
</dbReference>
<dbReference type="InterPro" id="IPR003593">
    <property type="entry name" value="AAA+_ATPase"/>
</dbReference>
<dbReference type="PANTHER" id="PTHR46411:SF3">
    <property type="entry name" value="AAA+ ATPASE DOMAIN-CONTAINING PROTEIN"/>
    <property type="match status" value="1"/>
</dbReference>
<dbReference type="Proteomes" id="UP001595579">
    <property type="component" value="Unassembled WGS sequence"/>
</dbReference>
<dbReference type="SUPFAM" id="SSF52540">
    <property type="entry name" value="P-loop containing nucleoside triphosphate hydrolases"/>
    <property type="match status" value="1"/>
</dbReference>
<evidence type="ECO:0000259" key="1">
    <source>
        <dbReference type="SMART" id="SM00382"/>
    </source>
</evidence>
<dbReference type="GO" id="GO:0005524">
    <property type="term" value="F:ATP binding"/>
    <property type="evidence" value="ECO:0007669"/>
    <property type="project" value="UniProtKB-KW"/>
</dbReference>
<comment type="caution">
    <text evidence="2">The sequence shown here is derived from an EMBL/GenBank/DDBJ whole genome shotgun (WGS) entry which is preliminary data.</text>
</comment>
<keyword evidence="2" id="KW-0067">ATP-binding</keyword>
<dbReference type="InterPro" id="IPR054472">
    <property type="entry name" value="WHD"/>
</dbReference>
<organism evidence="2 3">
    <name type="scientific">Litchfieldella rifensis</name>
    <dbReference type="NCBI Taxonomy" id="762643"/>
    <lineage>
        <taxon>Bacteria</taxon>
        <taxon>Pseudomonadati</taxon>
        <taxon>Pseudomonadota</taxon>
        <taxon>Gammaproteobacteria</taxon>
        <taxon>Oceanospirillales</taxon>
        <taxon>Halomonadaceae</taxon>
        <taxon>Litchfieldella</taxon>
    </lineage>
</organism>
<dbReference type="Gene3D" id="3.40.50.300">
    <property type="entry name" value="P-loop containing nucleotide triphosphate hydrolases"/>
    <property type="match status" value="1"/>
</dbReference>
<sequence length="636" mass="68890">MNAPFDRDWTVANQQLLVAEFARLRALLSACEVAPAQAQVETLRQRMPAPAAIDTLARLFELSDFERDVLLLAAGVEMDARLAALCGEALGRPQCPWATFGLALAALPEAHWSAIAPVEALRRWRLIEVDDRAGLTTGRLTLDERVLHFIAGLNYLDHRLHPMFTAVPPAGLMVATHRTIATDAATRLHAHRGRLPVVMLTGDDEGGQRDVAATLAETLGVSLFQLHAADIPAAVHEQARLAALWQREAALLGSGLLILQSDADAGLGRFAEQVDGLVIVAGRQAPGVDGDCLHFAVDKAEAPEQRRLWHTALGERAGPLNDTLDGLASQYRLSACRIAHAAAQLDGEDSAGDRATLYRLCRGEGGGLGELAQPIDVRATWDDLVLPDAQRRSLEQIAVHARHRITVHHDWGFAGKSARGLGIATLFTGESGTGKTLAAEVLANTLGLALYRIDLSAVVSKYIGETEKNLRKVFDGAEDIGALLLFDEADALFGKRSEVKDSHDRYANIEVSYLLQRMEAYRGLAILTTNHKAALDSAFQRRLRFVVHFPFPDATQREAIWRSIFPADTPLGELDPAKLARLNVAGGNIHNIALSAAFLAAEAGTPVTMAHLRRAAHLEAAKRERAPSDAETRGWS</sequence>
<keyword evidence="2" id="KW-0547">Nucleotide-binding</keyword>
<gene>
    <name evidence="2" type="ORF">ACFOEV_10475</name>
</gene>
<dbReference type="Pfam" id="PF22977">
    <property type="entry name" value="WHD"/>
    <property type="match status" value="1"/>
</dbReference>
<dbReference type="RefSeq" id="WP_386773597.1">
    <property type="nucleotide sequence ID" value="NZ_JBHRUG010000019.1"/>
</dbReference>
<feature type="domain" description="AAA+ ATPase" evidence="1">
    <location>
        <begin position="421"/>
        <end position="553"/>
    </location>
</feature>
<dbReference type="CDD" id="cd19481">
    <property type="entry name" value="RecA-like_protease"/>
    <property type="match status" value="1"/>
</dbReference>
<evidence type="ECO:0000313" key="2">
    <source>
        <dbReference type="EMBL" id="MFC3284031.1"/>
    </source>
</evidence>
<dbReference type="PANTHER" id="PTHR46411">
    <property type="entry name" value="FAMILY ATPASE, PUTATIVE-RELATED"/>
    <property type="match status" value="1"/>
</dbReference>
<keyword evidence="3" id="KW-1185">Reference proteome</keyword>
<dbReference type="InterPro" id="IPR003959">
    <property type="entry name" value="ATPase_AAA_core"/>
</dbReference>
<dbReference type="EMBL" id="JBHRUG010000019">
    <property type="protein sequence ID" value="MFC3284031.1"/>
    <property type="molecule type" value="Genomic_DNA"/>
</dbReference>
<name>A0ABV7LPF9_9GAMM</name>
<evidence type="ECO:0000313" key="3">
    <source>
        <dbReference type="Proteomes" id="UP001595579"/>
    </source>
</evidence>
<accession>A0ABV7LPF9</accession>
<dbReference type="Pfam" id="PF00004">
    <property type="entry name" value="AAA"/>
    <property type="match status" value="1"/>
</dbReference>
<protein>
    <submittedName>
        <fullName evidence="2">ATP-binding protein</fullName>
    </submittedName>
</protein>
<dbReference type="SMART" id="SM00382">
    <property type="entry name" value="AAA"/>
    <property type="match status" value="1"/>
</dbReference>